<dbReference type="InterPro" id="IPR010905">
    <property type="entry name" value="Glyco_hydro_88"/>
</dbReference>
<evidence type="ECO:0000256" key="2">
    <source>
        <dbReference type="ARBA" id="ARBA00022801"/>
    </source>
</evidence>
<dbReference type="InterPro" id="IPR012341">
    <property type="entry name" value="6hp_glycosidase-like_sf"/>
</dbReference>
<keyword evidence="4" id="KW-0732">Signal</keyword>
<reference evidence="5" key="2">
    <citation type="journal article" date="2021" name="PeerJ">
        <title>Extensive microbial diversity within the chicken gut microbiome revealed by metagenomics and culture.</title>
        <authorList>
            <person name="Gilroy R."/>
            <person name="Ravi A."/>
            <person name="Getino M."/>
            <person name="Pursley I."/>
            <person name="Horton D.L."/>
            <person name="Alikhan N.F."/>
            <person name="Baker D."/>
            <person name="Gharbi K."/>
            <person name="Hall N."/>
            <person name="Watson M."/>
            <person name="Adriaenssens E.M."/>
            <person name="Foster-Nyarko E."/>
            <person name="Jarju S."/>
            <person name="Secka A."/>
            <person name="Antonio M."/>
            <person name="Oren A."/>
            <person name="Chaudhuri R.R."/>
            <person name="La Ragione R."/>
            <person name="Hildebrand F."/>
            <person name="Pallen M.J."/>
        </authorList>
    </citation>
    <scope>NUCLEOTIDE SEQUENCE</scope>
    <source>
        <strain evidence="5">B1-13419</strain>
    </source>
</reference>
<dbReference type="GO" id="GO:0005975">
    <property type="term" value="P:carbohydrate metabolic process"/>
    <property type="evidence" value="ECO:0007669"/>
    <property type="project" value="InterPro"/>
</dbReference>
<feature type="chain" id="PRO_5038604484" evidence="4">
    <location>
        <begin position="22"/>
        <end position="811"/>
    </location>
</feature>
<dbReference type="Proteomes" id="UP000823757">
    <property type="component" value="Unassembled WGS sequence"/>
</dbReference>
<gene>
    <name evidence="5" type="ORF">IAB91_01670</name>
</gene>
<dbReference type="GO" id="GO:0046872">
    <property type="term" value="F:metal ion binding"/>
    <property type="evidence" value="ECO:0007669"/>
    <property type="project" value="UniProtKB-KW"/>
</dbReference>
<dbReference type="InterPro" id="IPR011050">
    <property type="entry name" value="Pectin_lyase_fold/virulence"/>
</dbReference>
<accession>A0A9D9NHN4</accession>
<dbReference type="AlphaFoldDB" id="A0A9D9NHN4"/>
<keyword evidence="1" id="KW-0479">Metal-binding</keyword>
<comment type="caution">
    <text evidence="5">The sequence shown here is derived from an EMBL/GenBank/DDBJ whole genome shotgun (WGS) entry which is preliminary data.</text>
</comment>
<evidence type="ECO:0000256" key="4">
    <source>
        <dbReference type="SAM" id="SignalP"/>
    </source>
</evidence>
<dbReference type="Gene3D" id="2.160.20.10">
    <property type="entry name" value="Single-stranded right-handed beta-helix, Pectin lyase-like"/>
    <property type="match status" value="1"/>
</dbReference>
<dbReference type="GO" id="GO:0016787">
    <property type="term" value="F:hydrolase activity"/>
    <property type="evidence" value="ECO:0007669"/>
    <property type="project" value="UniProtKB-KW"/>
</dbReference>
<dbReference type="EMBL" id="JADIMD010000023">
    <property type="protein sequence ID" value="MBO8473986.1"/>
    <property type="molecule type" value="Genomic_DNA"/>
</dbReference>
<keyword evidence="2 5" id="KW-0378">Hydrolase</keyword>
<sequence>MKRLLLLTTAVLAFASGTASAAAAVKEDASFVKDIRPYSVRMTVSEMLRNPQATWLDGRQGKLKWNYTTGLELKSFLDVAHRYDLPYVVDYVKDWADTMATDKGKVYGYKKENYNLDHICPARIYFDLYFMTGDQKYRRVLREIRKQLDTQPRTGSGEFWHKQIYPHQVWLDGLYMALPFYTQYARRFGSKEDRDSLYRDIVHQFVEAARNTRDPETGLFRHAWDESRSMFWADPSTGQSDHAWGRADGWYAAALVDVLDYLPEKNPGHKVLVQQLEYLLTSVKKYSDPETGMWYQVLDCPGREGNYLESTCSAMFVYAMLKGVRKQYLGPEWREYALSQYNRLVDTFIRENPDGTISLTSCCSVGGLGGKQNRAGDYAYYLSEPVIDNDCKGVGPFIWASLEYEAFNNIDYVYDGLAVRDGVPVKEKISKEPAFSGAMGGGMYSRGGKGGKVYTVTSLEDNGDEGTLRWAVEQEGARIIEFAVAGDIHLKKTLKIEDPYISILGQTAPGEGITIRDHGVYINTDHVIIRYLRFRMGSAAKDENDALGARHSDNVIIDHCSISWATDENASFYANSNSTVQWCIISEALNSSVHHKGQHGYGGIWGGRNVTFHHNLIAHNNSRNPRFDHPSVYDEDDLLFRRGTVEFVNNIVYNWGMKAIYGGEEGWFNVTDNLFKAGPGTKNLDGRYIEISTSEETSMIPGSFYISGNWYDIVPVLEGNYLGKKPDFKKMALNEELYRTVTASTPYPCRVPVQPKPIESEYKKVLKDAGASKKRDSIDKRIVKECQKGTATFSGSVTGIPGIIDSESDVL</sequence>
<name>A0A9D9NHN4_9BACT</name>
<dbReference type="InterPro" id="IPR012334">
    <property type="entry name" value="Pectin_lyas_fold"/>
</dbReference>
<evidence type="ECO:0000256" key="1">
    <source>
        <dbReference type="ARBA" id="ARBA00022723"/>
    </source>
</evidence>
<evidence type="ECO:0000256" key="3">
    <source>
        <dbReference type="ARBA" id="ARBA00023180"/>
    </source>
</evidence>
<dbReference type="SUPFAM" id="SSF48208">
    <property type="entry name" value="Six-hairpin glycosidases"/>
    <property type="match status" value="1"/>
</dbReference>
<dbReference type="PANTHER" id="PTHR42970">
    <property type="entry name" value="PECTATE LYASE C-RELATED"/>
    <property type="match status" value="1"/>
</dbReference>
<dbReference type="Gene3D" id="1.50.10.10">
    <property type="match status" value="1"/>
</dbReference>
<dbReference type="InterPro" id="IPR008928">
    <property type="entry name" value="6-hairpin_glycosidase_sf"/>
</dbReference>
<evidence type="ECO:0000313" key="5">
    <source>
        <dbReference type="EMBL" id="MBO8473986.1"/>
    </source>
</evidence>
<dbReference type="PANTHER" id="PTHR42970:SF1">
    <property type="entry name" value="PECTATE LYASE C-RELATED"/>
    <property type="match status" value="1"/>
</dbReference>
<feature type="signal peptide" evidence="4">
    <location>
        <begin position="1"/>
        <end position="21"/>
    </location>
</feature>
<evidence type="ECO:0000313" key="6">
    <source>
        <dbReference type="Proteomes" id="UP000823757"/>
    </source>
</evidence>
<dbReference type="SUPFAM" id="SSF51126">
    <property type="entry name" value="Pectin lyase-like"/>
    <property type="match status" value="1"/>
</dbReference>
<dbReference type="InterPro" id="IPR052063">
    <property type="entry name" value="Polysaccharide_Lyase_1"/>
</dbReference>
<proteinExistence type="predicted"/>
<dbReference type="Pfam" id="PF07470">
    <property type="entry name" value="Glyco_hydro_88"/>
    <property type="match status" value="1"/>
</dbReference>
<reference evidence="5" key="1">
    <citation type="submission" date="2020-10" db="EMBL/GenBank/DDBJ databases">
        <authorList>
            <person name="Gilroy R."/>
        </authorList>
    </citation>
    <scope>NUCLEOTIDE SEQUENCE</scope>
    <source>
        <strain evidence="5">B1-13419</strain>
    </source>
</reference>
<protein>
    <submittedName>
        <fullName evidence="5">Glycoside hydrolase family 88 protein</fullName>
    </submittedName>
</protein>
<organism evidence="5 6">
    <name type="scientific">Candidatus Cryptobacteroides faecigallinarum</name>
    <dbReference type="NCBI Taxonomy" id="2840763"/>
    <lineage>
        <taxon>Bacteria</taxon>
        <taxon>Pseudomonadati</taxon>
        <taxon>Bacteroidota</taxon>
        <taxon>Bacteroidia</taxon>
        <taxon>Bacteroidales</taxon>
        <taxon>Candidatus Cryptobacteroides</taxon>
    </lineage>
</organism>
<keyword evidence="3" id="KW-0325">Glycoprotein</keyword>